<keyword evidence="3" id="KW-1185">Reference proteome</keyword>
<comment type="caution">
    <text evidence="2">The sequence shown here is derived from an EMBL/GenBank/DDBJ whole genome shotgun (WGS) entry which is preliminary data.</text>
</comment>
<feature type="transmembrane region" description="Helical" evidence="1">
    <location>
        <begin position="6"/>
        <end position="24"/>
    </location>
</feature>
<reference evidence="3" key="1">
    <citation type="submission" date="2017-10" db="EMBL/GenBank/DDBJ databases">
        <title>Rapid genome shrinkage in a self-fertile nematode reveals novel sperm competition proteins.</title>
        <authorList>
            <person name="Yin D."/>
            <person name="Schwarz E.M."/>
            <person name="Thomas C.G."/>
            <person name="Felde R.L."/>
            <person name="Korf I.F."/>
            <person name="Cutter A.D."/>
            <person name="Schartner C.M."/>
            <person name="Ralston E.J."/>
            <person name="Meyer B.J."/>
            <person name="Haag E.S."/>
        </authorList>
    </citation>
    <scope>NUCLEOTIDE SEQUENCE [LARGE SCALE GENOMIC DNA]</scope>
    <source>
        <strain evidence="3">JU1422</strain>
    </source>
</reference>
<keyword evidence="1" id="KW-1133">Transmembrane helix</keyword>
<proteinExistence type="predicted"/>
<dbReference type="STRING" id="1611254.A0A2G5SLL5"/>
<dbReference type="EMBL" id="PDUG01000006">
    <property type="protein sequence ID" value="PIC16004.1"/>
    <property type="molecule type" value="Genomic_DNA"/>
</dbReference>
<organism evidence="2 3">
    <name type="scientific">Caenorhabditis nigoni</name>
    <dbReference type="NCBI Taxonomy" id="1611254"/>
    <lineage>
        <taxon>Eukaryota</taxon>
        <taxon>Metazoa</taxon>
        <taxon>Ecdysozoa</taxon>
        <taxon>Nematoda</taxon>
        <taxon>Chromadorea</taxon>
        <taxon>Rhabditida</taxon>
        <taxon>Rhabditina</taxon>
        <taxon>Rhabditomorpha</taxon>
        <taxon>Rhabditoidea</taxon>
        <taxon>Rhabditidae</taxon>
        <taxon>Peloderinae</taxon>
        <taxon>Caenorhabditis</taxon>
    </lineage>
</organism>
<gene>
    <name evidence="2" type="primary">Cnig_chr_X.g22764</name>
    <name evidence="2" type="ORF">B9Z55_022764</name>
</gene>
<evidence type="ECO:0000313" key="3">
    <source>
        <dbReference type="Proteomes" id="UP000230233"/>
    </source>
</evidence>
<evidence type="ECO:0000256" key="1">
    <source>
        <dbReference type="SAM" id="Phobius"/>
    </source>
</evidence>
<name>A0A2G5SLL5_9PELO</name>
<evidence type="ECO:0000313" key="2">
    <source>
        <dbReference type="EMBL" id="PIC16004.1"/>
    </source>
</evidence>
<protein>
    <submittedName>
        <fullName evidence="2">Uncharacterized protein</fullName>
    </submittedName>
</protein>
<sequence>MRHLQILVVIIIALITAIFFYSKYTFDDVLVTYSPDFHQAVHEIHPVAKIQPPAKVMKIKDPKLFHPGPRSKYPPRQNMGACPPLFGRVLIFVAFVKSSMETHYKVAQESLQCYLKGTNYTVAMVDLDNDERVKAECGKNKQVNSFSLFCSFT</sequence>
<dbReference type="OrthoDB" id="5866306at2759"/>
<keyword evidence="1" id="KW-0472">Membrane</keyword>
<dbReference type="AlphaFoldDB" id="A0A2G5SLL5"/>
<accession>A0A2G5SLL5</accession>
<keyword evidence="1" id="KW-0812">Transmembrane</keyword>
<dbReference type="Proteomes" id="UP000230233">
    <property type="component" value="Chromosome X"/>
</dbReference>